<evidence type="ECO:0000313" key="3">
    <source>
        <dbReference type="Proteomes" id="UP000315003"/>
    </source>
</evidence>
<feature type="transmembrane region" description="Helical" evidence="1">
    <location>
        <begin position="279"/>
        <end position="306"/>
    </location>
</feature>
<evidence type="ECO:0000313" key="2">
    <source>
        <dbReference type="EMBL" id="QDT58077.1"/>
    </source>
</evidence>
<sequence>MAESRNPNESTAQHLIRLNRDLIALEELGLSLSIGLPAPYAGELRELNERLALYSGIDQSAPAILRQLPGTTDRYRACLEMLSASASPEQILDSLVEPPIRHSRPPRTSLPDSVPVVILILCYACLLVVCHSAAPFIEREYIDMDQFRAGHGVVKPDFVTQILIKLYHWMPYWQYAIPGGLALFVIWRWLRKSPSRQNTPNVFDRYAAQAQQLNQLTQSDVSKPLALERVSRWSACPLPPLLTELVETAEDREPTQPSDDSQNLQALSQLYRRQADHMLTLSSFSASASLILGALAVALVALLLFIPWTSLLNLLTTEVGM</sequence>
<protein>
    <recommendedName>
        <fullName evidence="4">Type IV pilin biogenesis protein</fullName>
    </recommendedName>
</protein>
<accession>A0A517SPM0</accession>
<gene>
    <name evidence="2" type="ORF">SV7mr_05660</name>
</gene>
<feature type="transmembrane region" description="Helical" evidence="1">
    <location>
        <begin position="114"/>
        <end position="137"/>
    </location>
</feature>
<keyword evidence="1" id="KW-0812">Transmembrane</keyword>
<dbReference type="RefSeq" id="WP_145268983.1">
    <property type="nucleotide sequence ID" value="NZ_CP036272.1"/>
</dbReference>
<feature type="transmembrane region" description="Helical" evidence="1">
    <location>
        <begin position="172"/>
        <end position="190"/>
    </location>
</feature>
<dbReference type="AlphaFoldDB" id="A0A517SPM0"/>
<keyword evidence="3" id="KW-1185">Reference proteome</keyword>
<dbReference type="EMBL" id="CP036272">
    <property type="protein sequence ID" value="QDT58077.1"/>
    <property type="molecule type" value="Genomic_DNA"/>
</dbReference>
<keyword evidence="1" id="KW-0472">Membrane</keyword>
<name>A0A517SPM0_9BACT</name>
<dbReference type="Proteomes" id="UP000315003">
    <property type="component" value="Chromosome"/>
</dbReference>
<reference evidence="2 3" key="1">
    <citation type="submission" date="2019-02" db="EMBL/GenBank/DDBJ databases">
        <title>Deep-cultivation of Planctomycetes and their phenomic and genomic characterization uncovers novel biology.</title>
        <authorList>
            <person name="Wiegand S."/>
            <person name="Jogler M."/>
            <person name="Boedeker C."/>
            <person name="Pinto D."/>
            <person name="Vollmers J."/>
            <person name="Rivas-Marin E."/>
            <person name="Kohn T."/>
            <person name="Peeters S.H."/>
            <person name="Heuer A."/>
            <person name="Rast P."/>
            <person name="Oberbeckmann S."/>
            <person name="Bunk B."/>
            <person name="Jeske O."/>
            <person name="Meyerdierks A."/>
            <person name="Storesund J.E."/>
            <person name="Kallscheuer N."/>
            <person name="Luecker S."/>
            <person name="Lage O.M."/>
            <person name="Pohl T."/>
            <person name="Merkel B.J."/>
            <person name="Hornburger P."/>
            <person name="Mueller R.-W."/>
            <person name="Bruemmer F."/>
            <person name="Labrenz M."/>
            <person name="Spormann A.M."/>
            <person name="Op den Camp H."/>
            <person name="Overmann J."/>
            <person name="Amann R."/>
            <person name="Jetten M.S.M."/>
            <person name="Mascher T."/>
            <person name="Medema M.H."/>
            <person name="Devos D.P."/>
            <person name="Kaster A.-K."/>
            <person name="Ovreas L."/>
            <person name="Rohde M."/>
            <person name="Galperin M.Y."/>
            <person name="Jogler C."/>
        </authorList>
    </citation>
    <scope>NUCLEOTIDE SEQUENCE [LARGE SCALE GENOMIC DNA]</scope>
    <source>
        <strain evidence="2 3">SV_7m_r</strain>
    </source>
</reference>
<organism evidence="2 3">
    <name type="scientific">Stieleria bergensis</name>
    <dbReference type="NCBI Taxonomy" id="2528025"/>
    <lineage>
        <taxon>Bacteria</taxon>
        <taxon>Pseudomonadati</taxon>
        <taxon>Planctomycetota</taxon>
        <taxon>Planctomycetia</taxon>
        <taxon>Pirellulales</taxon>
        <taxon>Pirellulaceae</taxon>
        <taxon>Stieleria</taxon>
    </lineage>
</organism>
<evidence type="ECO:0000256" key="1">
    <source>
        <dbReference type="SAM" id="Phobius"/>
    </source>
</evidence>
<proteinExistence type="predicted"/>
<keyword evidence="1" id="KW-1133">Transmembrane helix</keyword>
<evidence type="ECO:0008006" key="4">
    <source>
        <dbReference type="Google" id="ProtNLM"/>
    </source>
</evidence>